<dbReference type="InterPro" id="IPR021386">
    <property type="entry name" value="SPP41_DUF3020"/>
</dbReference>
<feature type="compositionally biased region" description="Pro residues" evidence="1">
    <location>
        <begin position="729"/>
        <end position="741"/>
    </location>
</feature>
<feature type="compositionally biased region" description="Basic and acidic residues" evidence="1">
    <location>
        <begin position="200"/>
        <end position="226"/>
    </location>
</feature>
<dbReference type="InParanoid" id="A0A4S2N420"/>
<dbReference type="EMBL" id="ML220113">
    <property type="protein sequence ID" value="TGZ83853.1"/>
    <property type="molecule type" value="Genomic_DNA"/>
</dbReference>
<feature type="region of interest" description="Disordered" evidence="1">
    <location>
        <begin position="690"/>
        <end position="829"/>
    </location>
</feature>
<evidence type="ECO:0000313" key="3">
    <source>
        <dbReference type="EMBL" id="TGZ83853.1"/>
    </source>
</evidence>
<reference evidence="3 4" key="1">
    <citation type="submission" date="2019-04" db="EMBL/GenBank/DDBJ databases">
        <title>Comparative genomics and transcriptomics to analyze fruiting body development in filamentous ascomycetes.</title>
        <authorList>
            <consortium name="DOE Joint Genome Institute"/>
            <person name="Lutkenhaus R."/>
            <person name="Traeger S."/>
            <person name="Breuer J."/>
            <person name="Kuo A."/>
            <person name="Lipzen A."/>
            <person name="Pangilinan J."/>
            <person name="Dilworth D."/>
            <person name="Sandor L."/>
            <person name="Poggeler S."/>
            <person name="Barry K."/>
            <person name="Grigoriev I.V."/>
            <person name="Nowrousian M."/>
        </authorList>
    </citation>
    <scope>NUCLEOTIDE SEQUENCE [LARGE SCALE GENOMIC DNA]</scope>
    <source>
        <strain evidence="3 4">CBS 389.68</strain>
    </source>
</reference>
<feature type="region of interest" description="Disordered" evidence="1">
    <location>
        <begin position="110"/>
        <end position="226"/>
    </location>
</feature>
<dbReference type="AlphaFoldDB" id="A0A4S2N420"/>
<keyword evidence="4" id="KW-1185">Reference proteome</keyword>
<feature type="region of interest" description="Disordered" evidence="1">
    <location>
        <begin position="487"/>
        <end position="509"/>
    </location>
</feature>
<evidence type="ECO:0000259" key="2">
    <source>
        <dbReference type="Pfam" id="PF11223"/>
    </source>
</evidence>
<dbReference type="PANTHER" id="PTHR48148">
    <property type="entry name" value="KERATINOCYTE PROLINE-RICH PROTEIN"/>
    <property type="match status" value="1"/>
</dbReference>
<dbReference type="Proteomes" id="UP000298138">
    <property type="component" value="Unassembled WGS sequence"/>
</dbReference>
<gene>
    <name evidence="3" type="ORF">EX30DRAFT_93288</name>
</gene>
<dbReference type="Pfam" id="PF11223">
    <property type="entry name" value="DUF3020"/>
    <property type="match status" value="1"/>
</dbReference>
<sequence length="829" mass="88721">MDADAQLLALLTAHNNGQPLSIVAAASSEPGVPVGASGASGAQPASSLAVANSVPALASADHIDVNGLKAEELEILLNSLGDGAASSGSQESEQPDDIIKALQSELAAAPVVAQSQAPPPPATLQTNNRPPGGFQPINGVNGPALSPHFGPASGPQFQPVPSGQFHPAPPSHPLSVPQRQPRPSPRPRQVSVNGSEEDEAKLQEKNRIREENRERKKRWRETNTDRNKDNDLRCRVVKRANRMFVDKPPELKQAWINQEFARRREKRIHKDRSRMEHHAANAAAYSTQAPGVMPPPYQHPVPNILVDYTPPQILLMFREALRSGNNPLMSSVLNYLASNTTCVNGLVSLGRDHGVDVLGRIHSIQQQQAALQQQMQQQQQQQQQQHAVPAQIHLPPQVTSNGLSMEDLPEGFNALIASLNETAPPPTSQHEQAQAESLIQHLEAALREMEPAQEKPVEQTPSPTDELLPEDAEDVDALLGLLTASEEPATSPEVNSSPLPTPPPTATTPEVEELKDNVLDGAAATVNITDEELAFLMMQGEGDDSPVNSDTAKAISDMDDLMALDLGDIEGAVAPSHTPVEGELRTVNAGTSDDPINLDTIDEILGELAAATEQVETAPPQPVTMETNQTRPNQPLNVPVYPQPPTPTAFTPDVIQSILSILTESMAHVDLHHLANASLEARKRSLAAANGGANSYMPPAKRARGPSPMQQTAVSQLDSILHTSLPQQLPRPPYMTPPPPRIENKEEMDRLANSLKPPPFRPVNKASPAPPTLGASVKPLDPPPAGQNGEAQKKVRAMGFPPMLSAIRKPLPPSPVASVPPPPNPSVVN</sequence>
<feature type="compositionally biased region" description="Polar residues" evidence="1">
    <location>
        <begin position="708"/>
        <end position="725"/>
    </location>
</feature>
<proteinExistence type="predicted"/>
<evidence type="ECO:0000256" key="1">
    <source>
        <dbReference type="SAM" id="MobiDB-lite"/>
    </source>
</evidence>
<dbReference type="STRING" id="341454.A0A4S2N420"/>
<feature type="compositionally biased region" description="Polar residues" evidence="1">
    <location>
        <begin position="624"/>
        <end position="635"/>
    </location>
</feature>
<accession>A0A4S2N420</accession>
<dbReference type="OrthoDB" id="5595797at2759"/>
<dbReference type="PANTHER" id="PTHR48148:SF3">
    <property type="entry name" value="KERATINOCYTE PROLINE-RICH PROTEIN"/>
    <property type="match status" value="1"/>
</dbReference>
<feature type="region of interest" description="Disordered" evidence="1">
    <location>
        <begin position="616"/>
        <end position="635"/>
    </location>
</feature>
<protein>
    <recommendedName>
        <fullName evidence="2">DUF3020 domain-containing protein</fullName>
    </recommendedName>
</protein>
<feature type="domain" description="DUF3020" evidence="2">
    <location>
        <begin position="212"/>
        <end position="260"/>
    </location>
</feature>
<evidence type="ECO:0000313" key="4">
    <source>
        <dbReference type="Proteomes" id="UP000298138"/>
    </source>
</evidence>
<name>A0A4S2N420_9PEZI</name>
<feature type="compositionally biased region" description="Pro residues" evidence="1">
    <location>
        <begin position="810"/>
        <end position="829"/>
    </location>
</feature>
<organism evidence="3 4">
    <name type="scientific">Ascodesmis nigricans</name>
    <dbReference type="NCBI Taxonomy" id="341454"/>
    <lineage>
        <taxon>Eukaryota</taxon>
        <taxon>Fungi</taxon>
        <taxon>Dikarya</taxon>
        <taxon>Ascomycota</taxon>
        <taxon>Pezizomycotina</taxon>
        <taxon>Pezizomycetes</taxon>
        <taxon>Pezizales</taxon>
        <taxon>Ascodesmidaceae</taxon>
        <taxon>Ascodesmis</taxon>
    </lineage>
</organism>